<evidence type="ECO:0000313" key="2">
    <source>
        <dbReference type="Proteomes" id="UP000290433"/>
    </source>
</evidence>
<dbReference type="Proteomes" id="UP000290433">
    <property type="component" value="Unassembled WGS sequence"/>
</dbReference>
<reference evidence="1 2" key="1">
    <citation type="submission" date="2014-12" db="EMBL/GenBank/DDBJ databases">
        <title>Genome sequence of Flavobacterium anhuiense RCM74.</title>
        <authorList>
            <person name="Kim J.F."/>
            <person name="Song J.Y."/>
            <person name="Kwak M.-J."/>
            <person name="Lee S.-W."/>
        </authorList>
    </citation>
    <scope>NUCLEOTIDE SEQUENCE [LARGE SCALE GENOMIC DNA]</scope>
    <source>
        <strain evidence="1 2">RCM74</strain>
    </source>
</reference>
<gene>
    <name evidence="1" type="ORF">NU08_1333</name>
</gene>
<name>A0A444W1L4_9FLAO</name>
<dbReference type="EMBL" id="JUIV01000003">
    <property type="protein sequence ID" value="RYJ39664.1"/>
    <property type="molecule type" value="Genomic_DNA"/>
</dbReference>
<dbReference type="AlphaFoldDB" id="A0A444W1L4"/>
<proteinExistence type="predicted"/>
<sequence>MKKTKLIYSKGNNEFALKGGFSSLSLEQMKKINGGQKDADCQNTNCLNGSCPGETNVGSCVNGSC</sequence>
<protein>
    <submittedName>
        <fullName evidence="1">Uncharacterized protein</fullName>
    </submittedName>
</protein>
<dbReference type="RefSeq" id="WP_129746358.1">
    <property type="nucleotide sequence ID" value="NZ_JUIV01000003.1"/>
</dbReference>
<accession>A0A444W1L4</accession>
<evidence type="ECO:0000313" key="1">
    <source>
        <dbReference type="EMBL" id="RYJ39664.1"/>
    </source>
</evidence>
<comment type="caution">
    <text evidence="1">The sequence shown here is derived from an EMBL/GenBank/DDBJ whole genome shotgun (WGS) entry which is preliminary data.</text>
</comment>
<organism evidence="1 2">
    <name type="scientific">Flavobacterium anhuiense</name>
    <dbReference type="NCBI Taxonomy" id="459526"/>
    <lineage>
        <taxon>Bacteria</taxon>
        <taxon>Pseudomonadati</taxon>
        <taxon>Bacteroidota</taxon>
        <taxon>Flavobacteriia</taxon>
        <taxon>Flavobacteriales</taxon>
        <taxon>Flavobacteriaceae</taxon>
        <taxon>Flavobacterium</taxon>
    </lineage>
</organism>